<dbReference type="OrthoDB" id="2011702at2759"/>
<proteinExistence type="predicted"/>
<comment type="caution">
    <text evidence="1">The sequence shown here is derived from an EMBL/GenBank/DDBJ whole genome shotgun (WGS) entry which is preliminary data.</text>
</comment>
<accession>A0A9P7A5P3</accession>
<sequence length="1177" mass="128629">MLLQWCTLSPAGPSKLSAIRFSSPSRVHSIKIFPTDVQPFGQCPDIIARTEPEAFFLDVYFNAHPVGSPVDAKQKLKAPNALMPTVIPYAGGIVEYTVNMGSEFATRLMIVRGDFETVSMAIYGDVVSDTSLKSTTYSPISLPTHSSVPLVPALDAAKSNDPTALARNLLALIPNAPSLSLVIRLMFCLKQPNDDWELPEFPHLYSDLNEEEMDIDLDTAFRCLSRPVVDDISSEQLHHFAKKVSEAVGPRDDAQSYLIASILSRSASQTPEFTQALMQALELESIFDPSTLDEDALFTLLDASTNPDISRLLKASWFLNVLRAVLALPAVTPEMKKACQRLSDRVGSWTVFEQALSGVPDADYTRAALFLKDIGKEEKSFGIWLSCITTHEDLLAKIRDAPTYEGVYPLDLMSGLNPSEEITHSEFMAFVRAYVGVASVLAVYAWSDSLPNLHCRERTLGVLRLWQEIPGYRAIISPLLLLPQMTFRLECMTIGNDPPTTAGINAESLLFALAANPQSFLNSDFVRCVRGWEPWSLTWINERERADIERAAKIADEGVGGAVEELVGFAKEGLDAILDQGRIRALRVAVAVIMHALEDNTESGTRCGDWTVLEAVWGEHTHGLLNYAIDVLTRISVEVKQGFSLTPSPLPTIGLEPLLLLTNESLHLIASLHALSITTSRAVRMLVSGVLDMYSCADVASHESVANSAVQDAALLVKHACANVLCAFSRSSQDQPKCGSSVVLRTLFEQGLHFDNVDPARRLLSAFYLVLQVLADDGDSLPVGWMPTVIPQILTPLVLFFRHLEPVHKVQLVQRLVSLDRGVLGLGDFLVQGEVKRLAGLLKVMAERGVVTQWEVGTGLEFVAGLMEGEDDDWCIAALHLSEWGTIMTGLLEANLYSKHLGTIAGWLAGNPESLGIELRLSVVAALLRGVQVQEPSVCSMNAFGLISTVLETTDEKDRDPERLLWEVGHALGAVVESNDNLSSLDSESVVNTLLLLDSPSQSDLHGLTSEQWVKLCTHLETSLPPSMLPMLPIIKGFHPSPSPPPTISFLPSTLTLPLYDLISLLQPPAPLPSTPPPKRKSPSQDVLGLVAISPPTAVLRSPAVTGLTKTYTRNDFRELRQLPSARQNTSRLPSMHVDDFLQVEMSSSPLVQPIAPSGDMLNHSPSFNMGKENGYI</sequence>
<dbReference type="InterPro" id="IPR026736">
    <property type="entry name" value="Virilizer"/>
</dbReference>
<evidence type="ECO:0000313" key="1">
    <source>
        <dbReference type="EMBL" id="KAG1782827.1"/>
    </source>
</evidence>
<dbReference type="AlphaFoldDB" id="A0A9P7A5P3"/>
<protein>
    <recommendedName>
        <fullName evidence="3">Virilizer N-terminal domain-containing protein</fullName>
    </recommendedName>
</protein>
<dbReference type="EMBL" id="JABBWD010000002">
    <property type="protein sequence ID" value="KAG1782827.1"/>
    <property type="molecule type" value="Genomic_DNA"/>
</dbReference>
<reference evidence="1" key="1">
    <citation type="journal article" date="2020" name="New Phytol.">
        <title>Comparative genomics reveals dynamic genome evolution in host specialist ectomycorrhizal fungi.</title>
        <authorList>
            <person name="Lofgren L.A."/>
            <person name="Nguyen N.H."/>
            <person name="Vilgalys R."/>
            <person name="Ruytinx J."/>
            <person name="Liao H.L."/>
            <person name="Branco S."/>
            <person name="Kuo A."/>
            <person name="LaButti K."/>
            <person name="Lipzen A."/>
            <person name="Andreopoulos W."/>
            <person name="Pangilinan J."/>
            <person name="Riley R."/>
            <person name="Hundley H."/>
            <person name="Na H."/>
            <person name="Barry K."/>
            <person name="Grigoriev I.V."/>
            <person name="Stajich J.E."/>
            <person name="Kennedy P.G."/>
        </authorList>
    </citation>
    <scope>NUCLEOTIDE SEQUENCE</scope>
    <source>
        <strain evidence="1">DOB743</strain>
    </source>
</reference>
<dbReference type="PANTHER" id="PTHR23185:SF0">
    <property type="entry name" value="PROTEIN VIRILIZER HOMOLOG"/>
    <property type="match status" value="1"/>
</dbReference>
<dbReference type="GO" id="GO:0036396">
    <property type="term" value="C:RNA N6-methyladenosine methyltransferase complex"/>
    <property type="evidence" value="ECO:0007669"/>
    <property type="project" value="TreeGrafter"/>
</dbReference>
<dbReference type="PANTHER" id="PTHR23185">
    <property type="entry name" value="PROTEIN VIRILIZER HOMOLOG"/>
    <property type="match status" value="1"/>
</dbReference>
<name>A0A9P7A5P3_9AGAM</name>
<organism evidence="1 2">
    <name type="scientific">Suillus placidus</name>
    <dbReference type="NCBI Taxonomy" id="48579"/>
    <lineage>
        <taxon>Eukaryota</taxon>
        <taxon>Fungi</taxon>
        <taxon>Dikarya</taxon>
        <taxon>Basidiomycota</taxon>
        <taxon>Agaricomycotina</taxon>
        <taxon>Agaricomycetes</taxon>
        <taxon>Agaricomycetidae</taxon>
        <taxon>Boletales</taxon>
        <taxon>Suillineae</taxon>
        <taxon>Suillaceae</taxon>
        <taxon>Suillus</taxon>
    </lineage>
</organism>
<evidence type="ECO:0000313" key="2">
    <source>
        <dbReference type="Proteomes" id="UP000714275"/>
    </source>
</evidence>
<evidence type="ECO:0008006" key="3">
    <source>
        <dbReference type="Google" id="ProtNLM"/>
    </source>
</evidence>
<gene>
    <name evidence="1" type="ORF">EV702DRAFT_1191286</name>
</gene>
<dbReference type="Proteomes" id="UP000714275">
    <property type="component" value="Unassembled WGS sequence"/>
</dbReference>
<dbReference type="GO" id="GO:0003723">
    <property type="term" value="F:RNA binding"/>
    <property type="evidence" value="ECO:0007669"/>
    <property type="project" value="TreeGrafter"/>
</dbReference>
<keyword evidence="2" id="KW-1185">Reference proteome</keyword>